<dbReference type="Pfam" id="PF13953">
    <property type="entry name" value="PapC_C"/>
    <property type="match status" value="1"/>
</dbReference>
<dbReference type="EMBL" id="WKEU01000099">
    <property type="protein sequence ID" value="MCF5065123.1"/>
    <property type="molecule type" value="Genomic_DNA"/>
</dbReference>
<name>A0A9Q3ZVG6_PSESX</name>
<evidence type="ECO:0000259" key="11">
    <source>
        <dbReference type="Pfam" id="PF13954"/>
    </source>
</evidence>
<dbReference type="InterPro" id="IPR025949">
    <property type="entry name" value="PapC-like_C"/>
</dbReference>
<comment type="subcellular location">
    <subcellularLocation>
        <location evidence="1">Cell outer membrane</location>
        <topology evidence="1">Multi-pass membrane protein</topology>
    </subcellularLocation>
</comment>
<sequence length="865" mass="93209">MNRFDRSILRRKVFLAGPSCSIVRFWAVVCLMFSGADEHLMADELSLPAAAAQVDFQDAEFTPSFLVGNAKRMDVSRYQKGNPVLAGRYDLNVYINGKQVTRTRVEFVDGSDRNIAEACFSAAALKRLGIDTQQLPTFNGCRTLKALMPDSVAYADLGEQKLYLQIPQASLRRIPRGYVEPEYWDAGITAAKVDYNLNYFSTQNDHYGSTDSAYMGLRSGFNLGLWQFRHNANVSWTNGAKTEWNRLSTYVQRPVAQLKSLATLGELNTKGVGFDSIAVRGLSLASEERMFPDSQIGFAPTIRSFARSNARVEVWQNDIKIYQTTVTPGNFVIDDLYPTGYGGDLNVRVTEADGSERRFDVPYSSITNLVRPGRAKYDLVAGRLYNQNLADNAHLAQGTLFYGLNNYLTGYGGFQVSEGFRAGLMGLGMNTPLGALSVDLTQETTQLGGRLGSASGRSVKVAYSKLLSESRTNFTLAAYRYSSSRYMTLSQAVDARERVKTAGYQEQWLWMGNERDRFDISVDQPVGTLGSFFMTGSTRKTWGGSGASSRQFEVGFNGNAGDISYSVSASRNNDEFLGAQTQYFVSLNIPLGSGAKSPTLSSQYTGGHGQGSSLRNYLSGVADDAGRLSYGITQATDTNTSSSGSVNAQYRGNRSTVRGAYEQGGDYKSTSLGSDGSLVVHSGGLTLSPNTGDTIALVSAPGGEGASIGGLSGLVIDKNGYGVVPYLSPYRMNNVNLDPKGSSMDVTFQNTTQQVAPFAGAVVRVNFETKVGQSAVIHITNAASLNMPFGAQVLDDAGNVVGVVGQGNNLFVQGVANDGALTVSLPGDARCSVAYRFAKPSAGIKGLSQTQAPCLLREGTRLSSR</sequence>
<organism evidence="12 13">
    <name type="scientific">Pseudomonas syringae</name>
    <dbReference type="NCBI Taxonomy" id="317"/>
    <lineage>
        <taxon>Bacteria</taxon>
        <taxon>Pseudomonadati</taxon>
        <taxon>Pseudomonadota</taxon>
        <taxon>Gammaproteobacteria</taxon>
        <taxon>Pseudomonadales</taxon>
        <taxon>Pseudomonadaceae</taxon>
        <taxon>Pseudomonas</taxon>
    </lineage>
</organism>
<dbReference type="GO" id="GO:0009297">
    <property type="term" value="P:pilus assembly"/>
    <property type="evidence" value="ECO:0007669"/>
    <property type="project" value="InterPro"/>
</dbReference>
<comment type="similarity">
    <text evidence="2">Belongs to the fimbrial export usher family.</text>
</comment>
<dbReference type="Pfam" id="PF00577">
    <property type="entry name" value="Usher"/>
    <property type="match status" value="1"/>
</dbReference>
<evidence type="ECO:0000256" key="4">
    <source>
        <dbReference type="ARBA" id="ARBA00022452"/>
    </source>
</evidence>
<feature type="domain" description="PapC-like C-terminal" evidence="10">
    <location>
        <begin position="777"/>
        <end position="837"/>
    </location>
</feature>
<dbReference type="InterPro" id="IPR037224">
    <property type="entry name" value="PapC_N_sf"/>
</dbReference>
<feature type="transmembrane region" description="Helical" evidence="9">
    <location>
        <begin position="12"/>
        <end position="36"/>
    </location>
</feature>
<feature type="domain" description="PapC N-terminal" evidence="11">
    <location>
        <begin position="60"/>
        <end position="199"/>
    </location>
</feature>
<dbReference type="Gene3D" id="3.10.20.410">
    <property type="match status" value="1"/>
</dbReference>
<dbReference type="PANTHER" id="PTHR30451:SF20">
    <property type="entry name" value="FIMBRIAE USHER"/>
    <property type="match status" value="1"/>
</dbReference>
<dbReference type="GO" id="GO:0009279">
    <property type="term" value="C:cell outer membrane"/>
    <property type="evidence" value="ECO:0007669"/>
    <property type="project" value="UniProtKB-SubCell"/>
</dbReference>
<keyword evidence="8" id="KW-0998">Cell outer membrane</keyword>
<evidence type="ECO:0000256" key="2">
    <source>
        <dbReference type="ARBA" id="ARBA00008064"/>
    </source>
</evidence>
<proteinExistence type="inferred from homology"/>
<dbReference type="Gene3D" id="2.60.40.3110">
    <property type="match status" value="1"/>
</dbReference>
<dbReference type="InterPro" id="IPR043142">
    <property type="entry name" value="PapC-like_C_sf"/>
</dbReference>
<evidence type="ECO:0000256" key="1">
    <source>
        <dbReference type="ARBA" id="ARBA00004571"/>
    </source>
</evidence>
<dbReference type="InterPro" id="IPR025885">
    <property type="entry name" value="PapC_N"/>
</dbReference>
<dbReference type="InterPro" id="IPR000015">
    <property type="entry name" value="Fimb_usher"/>
</dbReference>
<reference evidence="12" key="1">
    <citation type="submission" date="2019-11" db="EMBL/GenBank/DDBJ databases">
        <title>Epiphytic Pseudomonas syringae from cherry orchards.</title>
        <authorList>
            <person name="Hulin M.T."/>
        </authorList>
    </citation>
    <scope>NUCLEOTIDE SEQUENCE</scope>
    <source>
        <strain evidence="12">PA-6-9A</strain>
    </source>
</reference>
<dbReference type="PANTHER" id="PTHR30451">
    <property type="entry name" value="OUTER MEMBRANE USHER PROTEIN"/>
    <property type="match status" value="1"/>
</dbReference>
<evidence type="ECO:0000313" key="13">
    <source>
        <dbReference type="Proteomes" id="UP000814207"/>
    </source>
</evidence>
<evidence type="ECO:0000256" key="6">
    <source>
        <dbReference type="ARBA" id="ARBA00022729"/>
    </source>
</evidence>
<keyword evidence="6" id="KW-0732">Signal</keyword>
<keyword evidence="9" id="KW-1133">Transmembrane helix</keyword>
<evidence type="ECO:0000256" key="3">
    <source>
        <dbReference type="ARBA" id="ARBA00022448"/>
    </source>
</evidence>
<keyword evidence="7 9" id="KW-0472">Membrane</keyword>
<dbReference type="Pfam" id="PF13954">
    <property type="entry name" value="PapC_N"/>
    <property type="match status" value="1"/>
</dbReference>
<keyword evidence="4" id="KW-1134">Transmembrane beta strand</keyword>
<evidence type="ECO:0000313" key="12">
    <source>
        <dbReference type="EMBL" id="MCF5065123.1"/>
    </source>
</evidence>
<evidence type="ECO:0000256" key="9">
    <source>
        <dbReference type="SAM" id="Phobius"/>
    </source>
</evidence>
<dbReference type="Gene3D" id="2.60.40.2070">
    <property type="match status" value="1"/>
</dbReference>
<evidence type="ECO:0000259" key="10">
    <source>
        <dbReference type="Pfam" id="PF13953"/>
    </source>
</evidence>
<keyword evidence="3" id="KW-0813">Transport</keyword>
<dbReference type="AlphaFoldDB" id="A0A9Q3ZVG6"/>
<dbReference type="GO" id="GO:0015473">
    <property type="term" value="F:fimbrial usher porin activity"/>
    <property type="evidence" value="ECO:0007669"/>
    <property type="project" value="InterPro"/>
</dbReference>
<dbReference type="Gene3D" id="2.60.40.2610">
    <property type="entry name" value="Outer membrane usher protein FimD, plug domain"/>
    <property type="match status" value="1"/>
</dbReference>
<dbReference type="InterPro" id="IPR042186">
    <property type="entry name" value="FimD_plug_dom"/>
</dbReference>
<accession>A0A9Q3ZVG6</accession>
<keyword evidence="5 9" id="KW-0812">Transmembrane</keyword>
<evidence type="ECO:0000256" key="5">
    <source>
        <dbReference type="ARBA" id="ARBA00022692"/>
    </source>
</evidence>
<dbReference type="Proteomes" id="UP000814207">
    <property type="component" value="Unassembled WGS sequence"/>
</dbReference>
<dbReference type="SUPFAM" id="SSF141729">
    <property type="entry name" value="FimD N-terminal domain-like"/>
    <property type="match status" value="1"/>
</dbReference>
<gene>
    <name evidence="12" type="ORF">GIW73_19530</name>
</gene>
<protein>
    <submittedName>
        <fullName evidence="12">Fimbria/pilus outer membrane usher protein</fullName>
    </submittedName>
</protein>
<comment type="caution">
    <text evidence="12">The sequence shown here is derived from an EMBL/GenBank/DDBJ whole genome shotgun (WGS) entry which is preliminary data.</text>
</comment>
<evidence type="ECO:0000256" key="8">
    <source>
        <dbReference type="ARBA" id="ARBA00023237"/>
    </source>
</evidence>
<evidence type="ECO:0000256" key="7">
    <source>
        <dbReference type="ARBA" id="ARBA00023136"/>
    </source>
</evidence>